<gene>
    <name evidence="7" type="ORF">GGI15_001596</name>
</gene>
<protein>
    <recommendedName>
        <fullName evidence="6">FAD dependent oxidoreductase domain-containing protein</fullName>
    </recommendedName>
</protein>
<dbReference type="GO" id="GO:0019478">
    <property type="term" value="P:D-amino acid catabolic process"/>
    <property type="evidence" value="ECO:0007669"/>
    <property type="project" value="TreeGrafter"/>
</dbReference>
<reference evidence="7" key="1">
    <citation type="submission" date="2022-07" db="EMBL/GenBank/DDBJ databases">
        <title>Phylogenomic reconstructions and comparative analyses of Kickxellomycotina fungi.</title>
        <authorList>
            <person name="Reynolds N.K."/>
            <person name="Stajich J.E."/>
            <person name="Barry K."/>
            <person name="Grigoriev I.V."/>
            <person name="Crous P."/>
            <person name="Smith M.E."/>
        </authorList>
    </citation>
    <scope>NUCLEOTIDE SEQUENCE</scope>
    <source>
        <strain evidence="7">BCRC 34489</strain>
    </source>
</reference>
<dbReference type="PANTHER" id="PTHR11530">
    <property type="entry name" value="D-AMINO ACID OXIDASE"/>
    <property type="match status" value="1"/>
</dbReference>
<dbReference type="Pfam" id="PF01266">
    <property type="entry name" value="DAO"/>
    <property type="match status" value="1"/>
</dbReference>
<dbReference type="PANTHER" id="PTHR11530:SF11">
    <property type="entry name" value="D-ASPARTATE OXIDASE"/>
    <property type="match status" value="1"/>
</dbReference>
<comment type="cofactor">
    <cofactor evidence="1">
        <name>FAD</name>
        <dbReference type="ChEBI" id="CHEBI:57692"/>
    </cofactor>
</comment>
<name>A0A9W8HPX9_9FUNG</name>
<evidence type="ECO:0000256" key="1">
    <source>
        <dbReference type="ARBA" id="ARBA00001974"/>
    </source>
</evidence>
<comment type="similarity">
    <text evidence="2">Belongs to the DAMOX/DASOX family.</text>
</comment>
<proteinExistence type="inferred from homology"/>
<organism evidence="7 8">
    <name type="scientific">Coemansia interrupta</name>
    <dbReference type="NCBI Taxonomy" id="1126814"/>
    <lineage>
        <taxon>Eukaryota</taxon>
        <taxon>Fungi</taxon>
        <taxon>Fungi incertae sedis</taxon>
        <taxon>Zoopagomycota</taxon>
        <taxon>Kickxellomycotina</taxon>
        <taxon>Kickxellomycetes</taxon>
        <taxon>Kickxellales</taxon>
        <taxon>Kickxellaceae</taxon>
        <taxon>Coemansia</taxon>
    </lineage>
</organism>
<dbReference type="AlphaFoldDB" id="A0A9W8HPX9"/>
<dbReference type="SUPFAM" id="SSF51971">
    <property type="entry name" value="Nucleotide-binding domain"/>
    <property type="match status" value="1"/>
</dbReference>
<keyword evidence="8" id="KW-1185">Reference proteome</keyword>
<evidence type="ECO:0000259" key="6">
    <source>
        <dbReference type="Pfam" id="PF01266"/>
    </source>
</evidence>
<dbReference type="InterPro" id="IPR006076">
    <property type="entry name" value="FAD-dep_OxRdtase"/>
</dbReference>
<keyword evidence="4" id="KW-0274">FAD</keyword>
<dbReference type="GO" id="GO:0003884">
    <property type="term" value="F:D-amino-acid oxidase activity"/>
    <property type="evidence" value="ECO:0007669"/>
    <property type="project" value="InterPro"/>
</dbReference>
<sequence length="193" mass="21176">MSSQPVIVIGAGVIGLTVANKLLQSTCYDVTVVAEHIPGTIFSASMRSPKWASPWAGAHWRAWSSNEDKPLQQMEIQTYNEMLDLAVNEPESGISTATGIDLYENLTENPWYSTMLPPGVSHGIQYTTLVINVPKYLLYLKTKFTDAGGKITFKDASSAKQFYVVHCYGHAGYGYQSSLAFAKRVCELVDEAA</sequence>
<dbReference type="Gene3D" id="3.40.50.720">
    <property type="entry name" value="NAD(P)-binding Rossmann-like Domain"/>
    <property type="match status" value="2"/>
</dbReference>
<evidence type="ECO:0000256" key="5">
    <source>
        <dbReference type="ARBA" id="ARBA00023002"/>
    </source>
</evidence>
<feature type="domain" description="FAD dependent oxidoreductase" evidence="6">
    <location>
        <begin position="6"/>
        <end position="151"/>
    </location>
</feature>
<dbReference type="EMBL" id="JANBUM010000066">
    <property type="protein sequence ID" value="KAJ2786350.1"/>
    <property type="molecule type" value="Genomic_DNA"/>
</dbReference>
<dbReference type="GO" id="GO:0071949">
    <property type="term" value="F:FAD binding"/>
    <property type="evidence" value="ECO:0007669"/>
    <property type="project" value="InterPro"/>
</dbReference>
<accession>A0A9W8HPX9</accession>
<dbReference type="InterPro" id="IPR023209">
    <property type="entry name" value="DAO"/>
</dbReference>
<evidence type="ECO:0000256" key="2">
    <source>
        <dbReference type="ARBA" id="ARBA00006730"/>
    </source>
</evidence>
<evidence type="ECO:0000256" key="3">
    <source>
        <dbReference type="ARBA" id="ARBA00022630"/>
    </source>
</evidence>
<dbReference type="Proteomes" id="UP001140172">
    <property type="component" value="Unassembled WGS sequence"/>
</dbReference>
<keyword evidence="3" id="KW-0285">Flavoprotein</keyword>
<dbReference type="GO" id="GO:0005737">
    <property type="term" value="C:cytoplasm"/>
    <property type="evidence" value="ECO:0007669"/>
    <property type="project" value="TreeGrafter"/>
</dbReference>
<evidence type="ECO:0000313" key="7">
    <source>
        <dbReference type="EMBL" id="KAJ2786350.1"/>
    </source>
</evidence>
<comment type="caution">
    <text evidence="7">The sequence shown here is derived from an EMBL/GenBank/DDBJ whole genome shotgun (WGS) entry which is preliminary data.</text>
</comment>
<keyword evidence="5" id="KW-0560">Oxidoreductase</keyword>
<evidence type="ECO:0000313" key="8">
    <source>
        <dbReference type="Proteomes" id="UP001140172"/>
    </source>
</evidence>
<evidence type="ECO:0000256" key="4">
    <source>
        <dbReference type="ARBA" id="ARBA00022827"/>
    </source>
</evidence>
<dbReference type="OrthoDB" id="2015447at2759"/>